<feature type="transmembrane region" description="Helical" evidence="5">
    <location>
        <begin position="244"/>
        <end position="271"/>
    </location>
</feature>
<evidence type="ECO:0000256" key="1">
    <source>
        <dbReference type="ARBA" id="ARBA00004141"/>
    </source>
</evidence>
<keyword evidence="3 5" id="KW-1133">Transmembrane helix</keyword>
<protein>
    <recommendedName>
        <fullName evidence="6">O-antigen ligase-related domain-containing protein</fullName>
    </recommendedName>
</protein>
<feature type="transmembrane region" description="Helical" evidence="5">
    <location>
        <begin position="158"/>
        <end position="180"/>
    </location>
</feature>
<organism evidence="7 8">
    <name type="scientific">Ornatilinea apprima</name>
    <dbReference type="NCBI Taxonomy" id="1134406"/>
    <lineage>
        <taxon>Bacteria</taxon>
        <taxon>Bacillati</taxon>
        <taxon>Chloroflexota</taxon>
        <taxon>Anaerolineae</taxon>
        <taxon>Anaerolineales</taxon>
        <taxon>Anaerolineaceae</taxon>
        <taxon>Ornatilinea</taxon>
    </lineage>
</organism>
<dbReference type="STRING" id="1134406.ADN00_09300"/>
<dbReference type="InterPro" id="IPR051533">
    <property type="entry name" value="WaaL-like"/>
</dbReference>
<dbReference type="PANTHER" id="PTHR37422">
    <property type="entry name" value="TEICHURONIC ACID BIOSYNTHESIS PROTEIN TUAE"/>
    <property type="match status" value="1"/>
</dbReference>
<feature type="transmembrane region" description="Helical" evidence="5">
    <location>
        <begin position="136"/>
        <end position="151"/>
    </location>
</feature>
<dbReference type="PANTHER" id="PTHR37422:SF13">
    <property type="entry name" value="LIPOPOLYSACCHARIDE BIOSYNTHESIS PROTEIN PA4999-RELATED"/>
    <property type="match status" value="1"/>
</dbReference>
<feature type="transmembrane region" description="Helical" evidence="5">
    <location>
        <begin position="50"/>
        <end position="67"/>
    </location>
</feature>
<keyword evidence="8" id="KW-1185">Reference proteome</keyword>
<accession>A0A0P6XV25</accession>
<name>A0A0P6XV25_9CHLR</name>
<dbReference type="GO" id="GO:0016020">
    <property type="term" value="C:membrane"/>
    <property type="evidence" value="ECO:0007669"/>
    <property type="project" value="UniProtKB-SubCell"/>
</dbReference>
<dbReference type="AlphaFoldDB" id="A0A0P6XV25"/>
<evidence type="ECO:0000259" key="6">
    <source>
        <dbReference type="Pfam" id="PF04932"/>
    </source>
</evidence>
<evidence type="ECO:0000256" key="4">
    <source>
        <dbReference type="ARBA" id="ARBA00023136"/>
    </source>
</evidence>
<feature type="transmembrane region" description="Helical" evidence="5">
    <location>
        <begin position="310"/>
        <end position="327"/>
    </location>
</feature>
<reference evidence="7 8" key="1">
    <citation type="submission" date="2015-07" db="EMBL/GenBank/DDBJ databases">
        <title>Genome sequence of Ornatilinea apprima DSM 23815.</title>
        <authorList>
            <person name="Hemp J."/>
            <person name="Ward L.M."/>
            <person name="Pace L.A."/>
            <person name="Fischer W.W."/>
        </authorList>
    </citation>
    <scope>NUCLEOTIDE SEQUENCE [LARGE SCALE GENOMIC DNA]</scope>
    <source>
        <strain evidence="7 8">P3M-1</strain>
    </source>
</reference>
<keyword evidence="2 5" id="KW-0812">Transmembrane</keyword>
<evidence type="ECO:0000256" key="3">
    <source>
        <dbReference type="ARBA" id="ARBA00022989"/>
    </source>
</evidence>
<feature type="transmembrane region" description="Helical" evidence="5">
    <location>
        <begin position="113"/>
        <end position="130"/>
    </location>
</feature>
<evidence type="ECO:0000313" key="8">
    <source>
        <dbReference type="Proteomes" id="UP000050417"/>
    </source>
</evidence>
<evidence type="ECO:0000313" key="7">
    <source>
        <dbReference type="EMBL" id="KPL77313.1"/>
    </source>
</evidence>
<comment type="subcellular location">
    <subcellularLocation>
        <location evidence="1">Membrane</location>
        <topology evidence="1">Multi-pass membrane protein</topology>
    </subcellularLocation>
</comment>
<gene>
    <name evidence="7" type="ORF">ADN00_09300</name>
</gene>
<keyword evidence="4 5" id="KW-0472">Membrane</keyword>
<feature type="transmembrane region" description="Helical" evidence="5">
    <location>
        <begin position="87"/>
        <end position="106"/>
    </location>
</feature>
<feature type="transmembrane region" description="Helical" evidence="5">
    <location>
        <begin position="20"/>
        <end position="38"/>
    </location>
</feature>
<comment type="caution">
    <text evidence="7">The sequence shown here is derived from an EMBL/GenBank/DDBJ whole genome shotgun (WGS) entry which is preliminary data.</text>
</comment>
<dbReference type="EMBL" id="LGCL01000023">
    <property type="protein sequence ID" value="KPL77313.1"/>
    <property type="molecule type" value="Genomic_DNA"/>
</dbReference>
<dbReference type="Proteomes" id="UP000050417">
    <property type="component" value="Unassembled WGS sequence"/>
</dbReference>
<evidence type="ECO:0000256" key="2">
    <source>
        <dbReference type="ARBA" id="ARBA00022692"/>
    </source>
</evidence>
<dbReference type="InterPro" id="IPR007016">
    <property type="entry name" value="O-antigen_ligase-rel_domated"/>
</dbReference>
<sequence>MASCIPAIFWSRSMISGVGQYIRIISPLIILFSMYQLVRSQRHIEITLKYMSLVTIATLTTMGLSLFQGVPTVVLSGIQRITGSGLFVQQFAKFVALNIEILLLYFTTIKRKLTLPLSIGLSSLSIILFLTYHRTSWLILFISIIMGAILFRKERLYWVILFGGSIAAIIFHDELINIILRFITPSSLEDINRISSSRFLLYTLYLREFANADPIHWLFGMGYGDPNQITDTVIGTYLPPHNDYIAYLVEAGIITLILYFAILISVTIYSLKNNQSENPQIKSLSRHTTIIVTLMLLAGIPGAFYGNVMSSWYLFALIGVFFAGVRIRKAQHFEDKA</sequence>
<evidence type="ECO:0000256" key="5">
    <source>
        <dbReference type="SAM" id="Phobius"/>
    </source>
</evidence>
<dbReference type="Pfam" id="PF04932">
    <property type="entry name" value="Wzy_C"/>
    <property type="match status" value="1"/>
</dbReference>
<proteinExistence type="predicted"/>
<feature type="transmembrane region" description="Helical" evidence="5">
    <location>
        <begin position="283"/>
        <end position="304"/>
    </location>
</feature>
<feature type="domain" description="O-antigen ligase-related" evidence="6">
    <location>
        <begin position="123"/>
        <end position="260"/>
    </location>
</feature>